<evidence type="ECO:0000256" key="1">
    <source>
        <dbReference type="ARBA" id="ARBA00004141"/>
    </source>
</evidence>
<feature type="transmembrane region" description="Helical" evidence="7">
    <location>
        <begin position="174"/>
        <end position="196"/>
    </location>
</feature>
<sequence>MTLTGGLGPTVLYVLWSEVGVGFLLLVLRAYASSRKNGKWRADFVWMSLAFITAFLAGIFITIGVRRGLGNHIADLPLRQVYDVVYWFYVIIYCGTLSIAFSKFAVTALLLDVQQGGQTTKRRYALWIIAATFALTSVLEIFLTAFQCRPITKLWRVLDKGSCPLEGSAHAISYVHAVVGGVTDLILALWPISIVWNLQTSRRVKVNFCVLMAVGIAPAIASFVRIWLLKKLYSTTDPTYEFGLFIISATVEAGSLIILGSIPPLRPLFIRIFYGIPLPSQTYGTNRHSQRPMTTNTKQGTRTQVMSALEAEIEEQDEDGAKPGLDAIVVSHAYKVETDGTASDVALPERFEKPPSSSTLPRLSRTSTANESPTSVNLTSTPPVVTSTTARYPNPGYQGSSSLTNVFDQIPADTTYPPAISPLDRLHDPLHTHSNLVSEEQIAYGARVLEGLVVTIPGAASSRILDSWIGRGNNLSAADAVAVKCYTAAAKLVDDLQSKKRAASQISQDLFDRSSQPLHAGATTTLDEYCDQFCGSNVRWETLGLFVTAVTRASGDFAVFEGLYDHESRHTFQRAAMHTSDNLLYLCLSLDRLDDLQLLLQYENFILHSCTEGDQSYHSWRRLGDVISSLFALGYHRQTDMQPNVPAFLQELRMTAFGRAYSADKNVSIFLGRPPRLHRRYCSFQLPRATGTMIRGGDRSPLSQPVNWTSDDTFTYVTDTKWSTICAILKSDLLDILEEDDRDQRHRSAKSVIECAHLQWQALPGYLRLDQPLRFYEMQPFKRDLLVGTKLNYLHTLFLAQLALLNRVNVPSQELIRVSVDILGLAVEATLLKNTLCNSGTTLVWKASTHNV</sequence>
<dbReference type="OrthoDB" id="4898680at2759"/>
<dbReference type="PANTHER" id="PTHR33048:SF165">
    <property type="entry name" value="INTEGRAL MEMBRANE PROTEIN"/>
    <property type="match status" value="1"/>
</dbReference>
<dbReference type="Proteomes" id="UP000243723">
    <property type="component" value="Unassembled WGS sequence"/>
</dbReference>
<evidence type="ECO:0000259" key="8">
    <source>
        <dbReference type="Pfam" id="PF20684"/>
    </source>
</evidence>
<dbReference type="STRING" id="40998.A0A2P7ZCR4"/>
<dbReference type="EMBL" id="NHZQ01000236">
    <property type="protein sequence ID" value="PSK46016.1"/>
    <property type="molecule type" value="Genomic_DNA"/>
</dbReference>
<comment type="similarity">
    <text evidence="5">Belongs to the SAT4 family.</text>
</comment>
<feature type="transmembrane region" description="Helical" evidence="7">
    <location>
        <begin position="208"/>
        <end position="228"/>
    </location>
</feature>
<dbReference type="InterPro" id="IPR049326">
    <property type="entry name" value="Rhodopsin_dom_fungi"/>
</dbReference>
<feature type="transmembrane region" description="Helical" evidence="7">
    <location>
        <begin position="44"/>
        <end position="65"/>
    </location>
</feature>
<name>A0A2P7ZCR4_9PEZI</name>
<evidence type="ECO:0000256" key="3">
    <source>
        <dbReference type="ARBA" id="ARBA00022989"/>
    </source>
</evidence>
<keyword evidence="2 7" id="KW-0812">Transmembrane</keyword>
<dbReference type="PANTHER" id="PTHR33048">
    <property type="entry name" value="PTH11-LIKE INTEGRAL MEMBRANE PROTEIN (AFU_ORTHOLOGUE AFUA_5G11245)"/>
    <property type="match status" value="1"/>
</dbReference>
<protein>
    <recommendedName>
        <fullName evidence="8">Rhodopsin domain-containing protein</fullName>
    </recommendedName>
</protein>
<comment type="subcellular location">
    <subcellularLocation>
        <location evidence="1">Membrane</location>
        <topology evidence="1">Multi-pass membrane protein</topology>
    </subcellularLocation>
</comment>
<evidence type="ECO:0000256" key="4">
    <source>
        <dbReference type="ARBA" id="ARBA00023136"/>
    </source>
</evidence>
<comment type="caution">
    <text evidence="9">The sequence shown here is derived from an EMBL/GenBank/DDBJ whole genome shotgun (WGS) entry which is preliminary data.</text>
</comment>
<proteinExistence type="inferred from homology"/>
<feature type="domain" description="Rhodopsin" evidence="8">
    <location>
        <begin position="28"/>
        <end position="270"/>
    </location>
</feature>
<feature type="transmembrane region" description="Helical" evidence="7">
    <location>
        <begin position="85"/>
        <end position="112"/>
    </location>
</feature>
<evidence type="ECO:0000256" key="2">
    <source>
        <dbReference type="ARBA" id="ARBA00022692"/>
    </source>
</evidence>
<keyword evidence="10" id="KW-1185">Reference proteome</keyword>
<dbReference type="InterPro" id="IPR052337">
    <property type="entry name" value="SAT4-like"/>
</dbReference>
<keyword evidence="3 7" id="KW-1133">Transmembrane helix</keyword>
<dbReference type="AlphaFoldDB" id="A0A2P7ZCR4"/>
<reference evidence="9 10" key="1">
    <citation type="submission" date="2017-05" db="EMBL/GenBank/DDBJ databases">
        <title>Draft genome sequence of Elsinoe australis.</title>
        <authorList>
            <person name="Cheng Q."/>
        </authorList>
    </citation>
    <scope>NUCLEOTIDE SEQUENCE [LARGE SCALE GENOMIC DNA]</scope>
    <source>
        <strain evidence="9 10">NL1</strain>
    </source>
</reference>
<evidence type="ECO:0000313" key="10">
    <source>
        <dbReference type="Proteomes" id="UP000243723"/>
    </source>
</evidence>
<evidence type="ECO:0000256" key="7">
    <source>
        <dbReference type="SAM" id="Phobius"/>
    </source>
</evidence>
<dbReference type="GO" id="GO:0016020">
    <property type="term" value="C:membrane"/>
    <property type="evidence" value="ECO:0007669"/>
    <property type="project" value="UniProtKB-SubCell"/>
</dbReference>
<feature type="transmembrane region" description="Helical" evidence="7">
    <location>
        <begin position="12"/>
        <end position="32"/>
    </location>
</feature>
<dbReference type="CDD" id="cd12148">
    <property type="entry name" value="fungal_TF_MHR"/>
    <property type="match status" value="1"/>
</dbReference>
<keyword evidence="4 7" id="KW-0472">Membrane</keyword>
<accession>A0A2P7ZCR4</accession>
<dbReference type="Pfam" id="PF20684">
    <property type="entry name" value="Fung_rhodopsin"/>
    <property type="match status" value="1"/>
</dbReference>
<organism evidence="9 10">
    <name type="scientific">Elsinoe australis</name>
    <dbReference type="NCBI Taxonomy" id="40998"/>
    <lineage>
        <taxon>Eukaryota</taxon>
        <taxon>Fungi</taxon>
        <taxon>Dikarya</taxon>
        <taxon>Ascomycota</taxon>
        <taxon>Pezizomycotina</taxon>
        <taxon>Dothideomycetes</taxon>
        <taxon>Dothideomycetidae</taxon>
        <taxon>Myriangiales</taxon>
        <taxon>Elsinoaceae</taxon>
        <taxon>Elsinoe</taxon>
    </lineage>
</organism>
<evidence type="ECO:0000256" key="6">
    <source>
        <dbReference type="SAM" id="MobiDB-lite"/>
    </source>
</evidence>
<gene>
    <name evidence="9" type="ORF">B9Z65_4984</name>
</gene>
<feature type="region of interest" description="Disordered" evidence="6">
    <location>
        <begin position="345"/>
        <end position="397"/>
    </location>
</feature>
<evidence type="ECO:0000313" key="9">
    <source>
        <dbReference type="EMBL" id="PSK46016.1"/>
    </source>
</evidence>
<evidence type="ECO:0000256" key="5">
    <source>
        <dbReference type="ARBA" id="ARBA00038359"/>
    </source>
</evidence>
<feature type="compositionally biased region" description="Low complexity" evidence="6">
    <location>
        <begin position="354"/>
        <end position="389"/>
    </location>
</feature>
<feature type="transmembrane region" description="Helical" evidence="7">
    <location>
        <begin position="124"/>
        <end position="146"/>
    </location>
</feature>